<keyword evidence="4 8" id="KW-0812">Transmembrane</keyword>
<keyword evidence="5 8" id="KW-1133">Transmembrane helix</keyword>
<dbReference type="SUPFAM" id="SSF111352">
    <property type="entry name" value="Ammonium transporter"/>
    <property type="match status" value="1"/>
</dbReference>
<name>A0ABQ5PU70_9BACT</name>
<comment type="caution">
    <text evidence="10">The sequence shown here is derived from an EMBL/GenBank/DDBJ whole genome shotgun (WGS) entry which is preliminary data.</text>
</comment>
<dbReference type="InterPro" id="IPR029020">
    <property type="entry name" value="Ammonium/urea_transptr"/>
</dbReference>
<feature type="transmembrane region" description="Helical" evidence="8">
    <location>
        <begin position="378"/>
        <end position="395"/>
    </location>
</feature>
<feature type="transmembrane region" description="Helical" evidence="8">
    <location>
        <begin position="479"/>
        <end position="504"/>
    </location>
</feature>
<evidence type="ECO:0000256" key="6">
    <source>
        <dbReference type="ARBA" id="ARBA00023136"/>
    </source>
</evidence>
<feature type="transmembrane region" description="Helical" evidence="8">
    <location>
        <begin position="32"/>
        <end position="58"/>
    </location>
</feature>
<feature type="transmembrane region" description="Helical" evidence="8">
    <location>
        <begin position="108"/>
        <end position="127"/>
    </location>
</feature>
<evidence type="ECO:0000256" key="3">
    <source>
        <dbReference type="ARBA" id="ARBA00022448"/>
    </source>
</evidence>
<feature type="transmembrane region" description="Helical" evidence="8">
    <location>
        <begin position="224"/>
        <end position="243"/>
    </location>
</feature>
<evidence type="ECO:0000256" key="5">
    <source>
        <dbReference type="ARBA" id="ARBA00022989"/>
    </source>
</evidence>
<evidence type="ECO:0000256" key="7">
    <source>
        <dbReference type="ARBA" id="ARBA00023177"/>
    </source>
</evidence>
<organism evidence="10 11">
    <name type="scientific">Geothrix edaphica</name>
    <dbReference type="NCBI Taxonomy" id="2927976"/>
    <lineage>
        <taxon>Bacteria</taxon>
        <taxon>Pseudomonadati</taxon>
        <taxon>Acidobacteriota</taxon>
        <taxon>Holophagae</taxon>
        <taxon>Holophagales</taxon>
        <taxon>Holophagaceae</taxon>
        <taxon>Geothrix</taxon>
    </lineage>
</organism>
<dbReference type="Gene3D" id="1.10.3430.10">
    <property type="entry name" value="Ammonium transporter AmtB like domains"/>
    <property type="match status" value="1"/>
</dbReference>
<dbReference type="InterPro" id="IPR024041">
    <property type="entry name" value="NH4_transpt_AmtB-like_dom"/>
</dbReference>
<dbReference type="EMBL" id="BSDC01000001">
    <property type="protein sequence ID" value="GLH65848.1"/>
    <property type="molecule type" value="Genomic_DNA"/>
</dbReference>
<feature type="transmembrane region" description="Helical" evidence="8">
    <location>
        <begin position="269"/>
        <end position="290"/>
    </location>
</feature>
<feature type="transmembrane region" description="Helical" evidence="8">
    <location>
        <begin position="348"/>
        <end position="366"/>
    </location>
</feature>
<evidence type="ECO:0000259" key="9">
    <source>
        <dbReference type="Pfam" id="PF00909"/>
    </source>
</evidence>
<dbReference type="NCBIfam" id="TIGR00836">
    <property type="entry name" value="amt"/>
    <property type="match status" value="1"/>
</dbReference>
<evidence type="ECO:0000256" key="2">
    <source>
        <dbReference type="ARBA" id="ARBA00005887"/>
    </source>
</evidence>
<dbReference type="PROSITE" id="PS01219">
    <property type="entry name" value="AMMONIUM_TRANSP"/>
    <property type="match status" value="1"/>
</dbReference>
<feature type="transmembrane region" description="Helical" evidence="8">
    <location>
        <begin position="401"/>
        <end position="420"/>
    </location>
</feature>
<gene>
    <name evidence="10" type="ORF">GETHED_02120</name>
</gene>
<evidence type="ECO:0000256" key="8">
    <source>
        <dbReference type="RuleBase" id="RU362002"/>
    </source>
</evidence>
<keyword evidence="3 8" id="KW-0813">Transport</keyword>
<comment type="similarity">
    <text evidence="2 8">Belongs to the ammonia transporter channel (TC 1.A.11.2) family.</text>
</comment>
<reference evidence="10" key="1">
    <citation type="journal article" date="2023" name="Antonie Van Leeuwenhoek">
        <title>Mesoterricola silvestris gen. nov., sp. nov., Mesoterricola sediminis sp. nov., Geothrix oryzae sp. nov., Geothrix edaphica sp. nov., Geothrix rubra sp. nov., and Geothrix limicola sp. nov., six novel members of Acidobacteriota isolated from soils.</title>
        <authorList>
            <person name="Itoh H."/>
            <person name="Sugisawa Y."/>
            <person name="Mise K."/>
            <person name="Xu Z."/>
            <person name="Kuniyasu M."/>
            <person name="Ushijima N."/>
            <person name="Kawano K."/>
            <person name="Kobayashi E."/>
            <person name="Shiratori Y."/>
            <person name="Masuda Y."/>
            <person name="Senoo K."/>
        </authorList>
    </citation>
    <scope>NUCLEOTIDE SEQUENCE</scope>
    <source>
        <strain evidence="10">Red802</strain>
    </source>
</reference>
<dbReference type="PANTHER" id="PTHR11730:SF6">
    <property type="entry name" value="AMMONIUM TRANSPORTER"/>
    <property type="match status" value="1"/>
</dbReference>
<dbReference type="InterPro" id="IPR001905">
    <property type="entry name" value="Ammonium_transpt"/>
</dbReference>
<dbReference type="PANTHER" id="PTHR11730">
    <property type="entry name" value="AMMONIUM TRANSPORTER"/>
    <property type="match status" value="1"/>
</dbReference>
<dbReference type="InterPro" id="IPR018047">
    <property type="entry name" value="Ammonium_transpt_CS"/>
</dbReference>
<feature type="transmembrane region" description="Helical" evidence="8">
    <location>
        <begin position="432"/>
        <end position="454"/>
    </location>
</feature>
<feature type="transmembrane region" description="Helical" evidence="8">
    <location>
        <begin position="183"/>
        <end position="203"/>
    </location>
</feature>
<feature type="domain" description="Ammonium transporter AmtB-like" evidence="9">
    <location>
        <begin position="108"/>
        <end position="531"/>
    </location>
</feature>
<evidence type="ECO:0000313" key="10">
    <source>
        <dbReference type="EMBL" id="GLH65848.1"/>
    </source>
</evidence>
<keyword evidence="11" id="KW-1185">Reference proteome</keyword>
<keyword evidence="6 8" id="KW-0472">Membrane</keyword>
<keyword evidence="7 8" id="KW-0924">Ammonia transport</keyword>
<comment type="subcellular location">
    <subcellularLocation>
        <location evidence="8">Cell membrane</location>
        <topology evidence="8">Multi-pass membrane protein</topology>
    </subcellularLocation>
    <subcellularLocation>
        <location evidence="1">Membrane</location>
        <topology evidence="1">Multi-pass membrane protein</topology>
    </subcellularLocation>
</comment>
<protein>
    <recommendedName>
        <fullName evidence="8">Ammonium transporter</fullName>
    </recommendedName>
</protein>
<dbReference type="RefSeq" id="WP_285605939.1">
    <property type="nucleotide sequence ID" value="NZ_BSDC01000001.1"/>
</dbReference>
<evidence type="ECO:0000256" key="1">
    <source>
        <dbReference type="ARBA" id="ARBA00004141"/>
    </source>
</evidence>
<evidence type="ECO:0000256" key="4">
    <source>
        <dbReference type="ARBA" id="ARBA00022692"/>
    </source>
</evidence>
<sequence length="567" mass="59398">MARITHERDKLSFAGKLARLSARLRDPEWRRYGFVLASGKLLGLATILGMMILIPLLLNGSSVRADVPPANPPAAVATAAPAAAPVPPAAPAPPVVVAKDIVNPLNTVWTLVAAFLVFGMQVGFVMLEAGFCRSRETVNVLVECVFDTCLCGILFWAFGYAFMFSEGNGFIGTHWFFLKGAPVTYGATGVAILAHWLFQFAFADTCSTITSGAMIGRTDFIGDILYSFAVSGFIYPIIGHWVWGPDGFLATMGSAGKFLPSLGMNFHDFAGSTVVHTIGGAVALAGAVVLGPRLGRKFKRDGGGPMTPHDLTIAVCGGLLLWFGWYGFNPGSTLSAMDFEGIGRVAANTTLAACAAGLTAVSYIYFRTEKWDPGSITNGFLAGLVAITAPCYWVSPFGSVLIGAIAGVIVILGVDLLEYLRIDDPIGAVPVHMMNGIWGTLALGLFASGQYSAIGSDPISPDLSTRLTGLFYGGGTKVLAAQAIGSAIVTSATLAVSFAVMLAIDAKGLLRLHEDAEHDGLDIHEHGISAYPEYVISALASPAGAPLRVPVHSEKASGTPTPVPQSL</sequence>
<feature type="transmembrane region" description="Helical" evidence="8">
    <location>
        <begin position="311"/>
        <end position="328"/>
    </location>
</feature>
<proteinExistence type="inferred from homology"/>
<dbReference type="Proteomes" id="UP001165044">
    <property type="component" value="Unassembled WGS sequence"/>
</dbReference>
<accession>A0ABQ5PU70</accession>
<evidence type="ECO:0000313" key="11">
    <source>
        <dbReference type="Proteomes" id="UP001165044"/>
    </source>
</evidence>
<feature type="transmembrane region" description="Helical" evidence="8">
    <location>
        <begin position="139"/>
        <end position="163"/>
    </location>
</feature>
<dbReference type="Pfam" id="PF00909">
    <property type="entry name" value="Ammonium_transp"/>
    <property type="match status" value="1"/>
</dbReference>